<sequence>MVRPVYATLLVLSMTTHARSQFFDFFSALQPYGQQTLRPIFQIDFTTKRIQTTRTTKRPEATTKRTPLSFYSQTTKRPETTTKRNTKNAPLIYDFFSTTVKPSRKTTKGNPTRRHYENNSRATINISNNKGSKETSRTDSNRSQSNKSKIGNTRNVNVNAYNNNRSKPNNSNNDDRLIFDDVRPGVRPAIVNGPPITNRPATQRPSFGPRPEGDDDVSPELIIGPNEDYMSTVDKKRYIEMAEKKLAHTYVKAAAKGHGPPPTIRRG</sequence>
<accession>A0A8S4QNQ3</accession>
<feature type="compositionally biased region" description="Basic residues" evidence="1">
    <location>
        <begin position="102"/>
        <end position="113"/>
    </location>
</feature>
<evidence type="ECO:0000313" key="2">
    <source>
        <dbReference type="EMBL" id="CAH2216983.1"/>
    </source>
</evidence>
<gene>
    <name evidence="2" type="primary">jg15821</name>
    <name evidence="2" type="ORF">PAEG_LOCUS4929</name>
</gene>
<feature type="compositionally biased region" description="Basic and acidic residues" evidence="1">
    <location>
        <begin position="173"/>
        <end position="184"/>
    </location>
</feature>
<dbReference type="Proteomes" id="UP000838756">
    <property type="component" value="Unassembled WGS sequence"/>
</dbReference>
<name>A0A8S4QNQ3_9NEOP</name>
<evidence type="ECO:0000313" key="3">
    <source>
        <dbReference type="Proteomes" id="UP000838756"/>
    </source>
</evidence>
<organism evidence="2 3">
    <name type="scientific">Pararge aegeria aegeria</name>
    <dbReference type="NCBI Taxonomy" id="348720"/>
    <lineage>
        <taxon>Eukaryota</taxon>
        <taxon>Metazoa</taxon>
        <taxon>Ecdysozoa</taxon>
        <taxon>Arthropoda</taxon>
        <taxon>Hexapoda</taxon>
        <taxon>Insecta</taxon>
        <taxon>Pterygota</taxon>
        <taxon>Neoptera</taxon>
        <taxon>Endopterygota</taxon>
        <taxon>Lepidoptera</taxon>
        <taxon>Glossata</taxon>
        <taxon>Ditrysia</taxon>
        <taxon>Papilionoidea</taxon>
        <taxon>Nymphalidae</taxon>
        <taxon>Satyrinae</taxon>
        <taxon>Satyrini</taxon>
        <taxon>Parargina</taxon>
        <taxon>Pararge</taxon>
    </lineage>
</organism>
<dbReference type="EMBL" id="CAKXAJ010017625">
    <property type="protein sequence ID" value="CAH2216983.1"/>
    <property type="molecule type" value="Genomic_DNA"/>
</dbReference>
<comment type="caution">
    <text evidence="2">The sequence shown here is derived from an EMBL/GenBank/DDBJ whole genome shotgun (WGS) entry which is preliminary data.</text>
</comment>
<dbReference type="AlphaFoldDB" id="A0A8S4QNQ3"/>
<evidence type="ECO:0000256" key="1">
    <source>
        <dbReference type="SAM" id="MobiDB-lite"/>
    </source>
</evidence>
<keyword evidence="3" id="KW-1185">Reference proteome</keyword>
<feature type="compositionally biased region" description="Polar residues" evidence="1">
    <location>
        <begin position="141"/>
        <end position="151"/>
    </location>
</feature>
<feature type="compositionally biased region" description="Basic and acidic residues" evidence="1">
    <location>
        <begin position="131"/>
        <end position="140"/>
    </location>
</feature>
<proteinExistence type="predicted"/>
<protein>
    <submittedName>
        <fullName evidence="2">Jg15821 protein</fullName>
    </submittedName>
</protein>
<dbReference type="OrthoDB" id="7421764at2759"/>
<feature type="compositionally biased region" description="Low complexity" evidence="1">
    <location>
        <begin position="152"/>
        <end position="172"/>
    </location>
</feature>
<feature type="region of interest" description="Disordered" evidence="1">
    <location>
        <begin position="97"/>
        <end position="224"/>
    </location>
</feature>
<feature type="compositionally biased region" description="Polar residues" evidence="1">
    <location>
        <begin position="119"/>
        <end position="130"/>
    </location>
</feature>
<reference evidence="2" key="1">
    <citation type="submission" date="2022-03" db="EMBL/GenBank/DDBJ databases">
        <authorList>
            <person name="Lindestad O."/>
        </authorList>
    </citation>
    <scope>NUCLEOTIDE SEQUENCE</scope>
</reference>